<proteinExistence type="predicted"/>
<keyword evidence="2" id="KW-1185">Reference proteome</keyword>
<sequence length="328" mass="38564">MNIYITLDYELFFGKSSGTLDNSIIKPTEELLEIIDSLNIKANFFVDAGYLVNLEMLSNEHPQLKKDYQKVTQQIKKLAQDGHSIELHIHPHWEDSYYDGNNWIFDTKRYKLSDFLEEEINTIVEKYAGILYKITGSKPKAYRAGGWSAQPFNKIAKALKNQDIYIDSTVFPKGYYNSKDQYYNFRNVPQYLTEYRFSDNLTQENQEGFFTEIPISSVKVKPYFFWKFAYHKLLKQEKHQAFGDGQAIAKTKNDTLRLMTSSSYSVVSIDGYKSSLVEQAFYLYKRETQNKGNFVIIGHPKAFTRYSLEKLKKFLLKHYKENHHFKTF</sequence>
<name>A0AC61Y2S8_9FLAO</name>
<evidence type="ECO:0000313" key="1">
    <source>
        <dbReference type="EMBL" id="VVU98771.1"/>
    </source>
</evidence>
<dbReference type="Proteomes" id="UP000356253">
    <property type="component" value="Unassembled WGS sequence"/>
</dbReference>
<evidence type="ECO:0000313" key="2">
    <source>
        <dbReference type="Proteomes" id="UP000356253"/>
    </source>
</evidence>
<protein>
    <submittedName>
        <fullName evidence="1">Uncharacterized protein</fullName>
    </submittedName>
</protein>
<accession>A0AC61Y2S8</accession>
<gene>
    <name evidence="1" type="ORF">FVB9532_00017</name>
</gene>
<dbReference type="EMBL" id="CABVMM010000001">
    <property type="protein sequence ID" value="VVU98771.1"/>
    <property type="molecule type" value="Genomic_DNA"/>
</dbReference>
<reference evidence="1" key="1">
    <citation type="submission" date="2019-09" db="EMBL/GenBank/DDBJ databases">
        <authorList>
            <person name="Rodrigo-Torres L."/>
            <person name="Arahal R. D."/>
            <person name="Lucena T."/>
        </authorList>
    </citation>
    <scope>NUCLEOTIDE SEQUENCE</scope>
    <source>
        <strain evidence="1">ISS653</strain>
    </source>
</reference>
<organism evidence="1 2">
    <name type="scientific">Mesonia oceanica</name>
    <dbReference type="NCBI Taxonomy" id="2687242"/>
    <lineage>
        <taxon>Bacteria</taxon>
        <taxon>Pseudomonadati</taxon>
        <taxon>Bacteroidota</taxon>
        <taxon>Flavobacteriia</taxon>
        <taxon>Flavobacteriales</taxon>
        <taxon>Flavobacteriaceae</taxon>
        <taxon>Mesonia</taxon>
    </lineage>
</organism>
<comment type="caution">
    <text evidence="1">The sequence shown here is derived from an EMBL/GenBank/DDBJ whole genome shotgun (WGS) entry which is preliminary data.</text>
</comment>